<sequence length="181" mass="20256">MHKLVLTKVQELSDLIDLAVEQDDAELKQYLIGGDIEEVCALARELYLSRLLRSSENADAAITITAGAGGVDSCDWTQMLATMYRQCGRSQIQNRATCLDLLRARLHKRDHDRQQQQKATERGQLPANAWGSQVRSYVLQPRQLVKDSRSGHSSTQASSVLGGDIDEFLMSHLEFAEKNKL</sequence>
<organism evidence="3 4">
    <name type="scientific">Coemansia aciculifera</name>
    <dbReference type="NCBI Taxonomy" id="417176"/>
    <lineage>
        <taxon>Eukaryota</taxon>
        <taxon>Fungi</taxon>
        <taxon>Fungi incertae sedis</taxon>
        <taxon>Zoopagomycota</taxon>
        <taxon>Kickxellomycotina</taxon>
        <taxon>Kickxellomycetes</taxon>
        <taxon>Kickxellales</taxon>
        <taxon>Kickxellaceae</taxon>
        <taxon>Coemansia</taxon>
    </lineage>
</organism>
<dbReference type="SUPFAM" id="SSF75620">
    <property type="entry name" value="Release factor"/>
    <property type="match status" value="1"/>
</dbReference>
<dbReference type="InterPro" id="IPR000352">
    <property type="entry name" value="Pep_chain_release_fac_I"/>
</dbReference>
<keyword evidence="4" id="KW-1185">Reference proteome</keyword>
<dbReference type="Gene3D" id="3.30.160.20">
    <property type="match status" value="1"/>
</dbReference>
<dbReference type="PANTHER" id="PTHR43116">
    <property type="entry name" value="PEPTIDE CHAIN RELEASE FACTOR 2"/>
    <property type="match status" value="1"/>
</dbReference>
<dbReference type="AlphaFoldDB" id="A0A9W8IKP7"/>
<dbReference type="Proteomes" id="UP001140074">
    <property type="component" value="Unassembled WGS sequence"/>
</dbReference>
<gene>
    <name evidence="3" type="ORF">GGH94_001444</name>
</gene>
<name>A0A9W8IKP7_9FUNG</name>
<reference evidence="3" key="1">
    <citation type="submission" date="2022-07" db="EMBL/GenBank/DDBJ databases">
        <title>Phylogenomic reconstructions and comparative analyses of Kickxellomycotina fungi.</title>
        <authorList>
            <person name="Reynolds N.K."/>
            <person name="Stajich J.E."/>
            <person name="Barry K."/>
            <person name="Grigoriev I.V."/>
            <person name="Crous P."/>
            <person name="Smith M.E."/>
        </authorList>
    </citation>
    <scope>NUCLEOTIDE SEQUENCE</scope>
    <source>
        <strain evidence="3">RSA 476</strain>
    </source>
</reference>
<evidence type="ECO:0000256" key="1">
    <source>
        <dbReference type="ARBA" id="ARBA00010835"/>
    </source>
</evidence>
<dbReference type="GO" id="GO:0003747">
    <property type="term" value="F:translation release factor activity"/>
    <property type="evidence" value="ECO:0007669"/>
    <property type="project" value="InterPro"/>
</dbReference>
<protein>
    <recommendedName>
        <fullName evidence="2">Prokaryotic-type class I peptide chain release factors domain-containing protein</fullName>
    </recommendedName>
</protein>
<comment type="caution">
    <text evidence="3">The sequence shown here is derived from an EMBL/GenBank/DDBJ whole genome shotgun (WGS) entry which is preliminary data.</text>
</comment>
<evidence type="ECO:0000313" key="3">
    <source>
        <dbReference type="EMBL" id="KAJ2866552.1"/>
    </source>
</evidence>
<comment type="similarity">
    <text evidence="1">Belongs to the prokaryotic/mitochondrial release factor family.</text>
</comment>
<dbReference type="PANTHER" id="PTHR43116:SF3">
    <property type="entry name" value="CLASS I PEPTIDE CHAIN RELEASE FACTOR"/>
    <property type="match status" value="1"/>
</dbReference>
<dbReference type="EMBL" id="JANBUY010000035">
    <property type="protein sequence ID" value="KAJ2866552.1"/>
    <property type="molecule type" value="Genomic_DNA"/>
</dbReference>
<dbReference type="InterPro" id="IPR045853">
    <property type="entry name" value="Pep_chain_release_fac_I_sf"/>
</dbReference>
<evidence type="ECO:0000259" key="2">
    <source>
        <dbReference type="Pfam" id="PF00472"/>
    </source>
</evidence>
<dbReference type="Pfam" id="PF00472">
    <property type="entry name" value="RF-1"/>
    <property type="match status" value="1"/>
</dbReference>
<dbReference type="Gene3D" id="3.30.70.1660">
    <property type="match status" value="2"/>
</dbReference>
<dbReference type="GO" id="GO:0005739">
    <property type="term" value="C:mitochondrion"/>
    <property type="evidence" value="ECO:0007669"/>
    <property type="project" value="GOC"/>
</dbReference>
<accession>A0A9W8IKP7</accession>
<proteinExistence type="inferred from homology"/>
<dbReference type="GO" id="GO:0032543">
    <property type="term" value="P:mitochondrial translation"/>
    <property type="evidence" value="ECO:0007669"/>
    <property type="project" value="UniProtKB-ARBA"/>
</dbReference>
<evidence type="ECO:0000313" key="4">
    <source>
        <dbReference type="Proteomes" id="UP001140074"/>
    </source>
</evidence>
<feature type="domain" description="Prokaryotic-type class I peptide chain release factors" evidence="2">
    <location>
        <begin position="86"/>
        <end position="149"/>
    </location>
</feature>